<feature type="compositionally biased region" description="Low complexity" evidence="1">
    <location>
        <begin position="94"/>
        <end position="118"/>
    </location>
</feature>
<feature type="region of interest" description="Disordered" evidence="1">
    <location>
        <begin position="30"/>
        <end position="141"/>
    </location>
</feature>
<organism evidence="2 3">
    <name type="scientific">Haloarcula rubripromontorii</name>
    <dbReference type="NCBI Taxonomy" id="1705562"/>
    <lineage>
        <taxon>Archaea</taxon>
        <taxon>Methanobacteriati</taxon>
        <taxon>Methanobacteriota</taxon>
        <taxon>Stenosarchaea group</taxon>
        <taxon>Halobacteria</taxon>
        <taxon>Halobacteriales</taxon>
        <taxon>Haloarculaceae</taxon>
        <taxon>Haloarcula</taxon>
    </lineage>
</organism>
<dbReference type="RefSeq" id="WP_155119932.1">
    <property type="nucleotide sequence ID" value="NZ_JAWJXX010000019.1"/>
</dbReference>
<dbReference type="EMBL" id="WOWB01000001">
    <property type="protein sequence ID" value="NLV07730.1"/>
    <property type="molecule type" value="Genomic_DNA"/>
</dbReference>
<name>A0A847U8C1_9EURY</name>
<evidence type="ECO:0000313" key="2">
    <source>
        <dbReference type="EMBL" id="NLV07730.1"/>
    </source>
</evidence>
<dbReference type="AlphaFoldDB" id="A0A847U8C1"/>
<sequence length="141" mass="13553">MSVDLSLLSPRALILIIAVAAALLGIGFGASPFSGGDQQPREVPANETALSGPQTATPGGGAGPQQPARTTPTATATPESETPAESTEPELETDSGTGPSDTTASSGTGGDSSDSTGGLNTPQASGEPSSGVEGSTNASAK</sequence>
<comment type="caution">
    <text evidence="2">The sequence shown here is derived from an EMBL/GenBank/DDBJ whole genome shotgun (WGS) entry which is preliminary data.</text>
</comment>
<feature type="compositionally biased region" description="Polar residues" evidence="1">
    <location>
        <begin position="119"/>
        <end position="141"/>
    </location>
</feature>
<proteinExistence type="predicted"/>
<accession>A0A847U8C1</accession>
<feature type="compositionally biased region" description="Low complexity" evidence="1">
    <location>
        <begin position="64"/>
        <end position="86"/>
    </location>
</feature>
<protein>
    <submittedName>
        <fullName evidence="2">Uncharacterized protein</fullName>
    </submittedName>
</protein>
<reference evidence="2" key="1">
    <citation type="submission" date="2019-12" db="EMBL/GenBank/DDBJ databases">
        <title>The whole-genome sequencing of Haloarcula japonica strain pws8.</title>
        <authorList>
            <person name="Verma D.K."/>
            <person name="Gopal K."/>
            <person name="Prasad E.S."/>
        </authorList>
    </citation>
    <scope>NUCLEOTIDE SEQUENCE</scope>
    <source>
        <strain evidence="2">Pws8</strain>
    </source>
</reference>
<evidence type="ECO:0000256" key="1">
    <source>
        <dbReference type="SAM" id="MobiDB-lite"/>
    </source>
</evidence>
<gene>
    <name evidence="2" type="ORF">GOC83_16465</name>
</gene>
<dbReference type="Proteomes" id="UP000610611">
    <property type="component" value="Unassembled WGS sequence"/>
</dbReference>
<evidence type="ECO:0000313" key="3">
    <source>
        <dbReference type="Proteomes" id="UP000610611"/>
    </source>
</evidence>